<reference evidence="1" key="1">
    <citation type="submission" date="2023-11" db="EMBL/GenBank/DDBJ databases">
        <authorList>
            <person name="De Vega J J."/>
            <person name="De Vega J J."/>
        </authorList>
    </citation>
    <scope>NUCLEOTIDE SEQUENCE</scope>
</reference>
<comment type="caution">
    <text evidence="1">The sequence shown here is derived from an EMBL/GenBank/DDBJ whole genome shotgun (WGS) entry which is preliminary data.</text>
</comment>
<feature type="non-terminal residue" evidence="1">
    <location>
        <position position="55"/>
    </location>
</feature>
<evidence type="ECO:0000313" key="2">
    <source>
        <dbReference type="Proteomes" id="UP001295794"/>
    </source>
</evidence>
<keyword evidence="2" id="KW-1185">Reference proteome</keyword>
<protein>
    <submittedName>
        <fullName evidence="1">Uncharacterized protein</fullName>
    </submittedName>
</protein>
<proteinExistence type="predicted"/>
<sequence>MGTSGSLTQTKRTISRIGEQLAMLTMSISCYSSKIWFCSLISRRNSGGTGAGASS</sequence>
<gene>
    <name evidence="1" type="ORF">MYCIT1_LOCUS4806</name>
</gene>
<dbReference type="Proteomes" id="UP001295794">
    <property type="component" value="Unassembled WGS sequence"/>
</dbReference>
<dbReference type="EMBL" id="CAVNYO010000060">
    <property type="protein sequence ID" value="CAK5264551.1"/>
    <property type="molecule type" value="Genomic_DNA"/>
</dbReference>
<accession>A0AAD2JW65</accession>
<organism evidence="1 2">
    <name type="scientific">Mycena citricolor</name>
    <dbReference type="NCBI Taxonomy" id="2018698"/>
    <lineage>
        <taxon>Eukaryota</taxon>
        <taxon>Fungi</taxon>
        <taxon>Dikarya</taxon>
        <taxon>Basidiomycota</taxon>
        <taxon>Agaricomycotina</taxon>
        <taxon>Agaricomycetes</taxon>
        <taxon>Agaricomycetidae</taxon>
        <taxon>Agaricales</taxon>
        <taxon>Marasmiineae</taxon>
        <taxon>Mycenaceae</taxon>
        <taxon>Mycena</taxon>
    </lineage>
</organism>
<evidence type="ECO:0000313" key="1">
    <source>
        <dbReference type="EMBL" id="CAK5264551.1"/>
    </source>
</evidence>
<dbReference type="AlphaFoldDB" id="A0AAD2JW65"/>
<name>A0AAD2JW65_9AGAR</name>